<accession>A0ABS6TWX7</accession>
<reference evidence="2 3" key="1">
    <citation type="submission" date="2021-07" db="EMBL/GenBank/DDBJ databases">
        <title>Sequencing Streptomyces halstedii LGO-A4 genome an citrus endophytic actinomycete.</title>
        <authorList>
            <person name="Samborskyy M."/>
            <person name="Scott N."/>
            <person name="Deglau R."/>
            <person name="Dickens S."/>
            <person name="Oliveira L.G."/>
        </authorList>
    </citation>
    <scope>NUCLEOTIDE SEQUENCE [LARGE SCALE GENOMIC DNA]</scope>
    <source>
        <strain evidence="2 3">LGO-A4</strain>
    </source>
</reference>
<dbReference type="Pfam" id="PF00975">
    <property type="entry name" value="Thioesterase"/>
    <property type="match status" value="1"/>
</dbReference>
<protein>
    <recommendedName>
        <fullName evidence="1">Thioesterase domain-containing protein</fullName>
    </recommendedName>
</protein>
<keyword evidence="3" id="KW-1185">Reference proteome</keyword>
<gene>
    <name evidence="2" type="ORF">STHAL_25375</name>
</gene>
<name>A0ABS6TWX7_STRHA</name>
<evidence type="ECO:0000313" key="2">
    <source>
        <dbReference type="EMBL" id="MBV7672780.1"/>
    </source>
</evidence>
<dbReference type="InterPro" id="IPR001031">
    <property type="entry name" value="Thioesterase"/>
</dbReference>
<evidence type="ECO:0000259" key="1">
    <source>
        <dbReference type="Pfam" id="PF00975"/>
    </source>
</evidence>
<feature type="domain" description="Thioesterase" evidence="1">
    <location>
        <begin position="3"/>
        <end position="65"/>
    </location>
</feature>
<evidence type="ECO:0000313" key="3">
    <source>
        <dbReference type="Proteomes" id="UP000735541"/>
    </source>
</evidence>
<proteinExistence type="predicted"/>
<sequence length="67" mass="6719">MESLAAAVVSELERDPAELIGHSAGGAVVHAVARRIESDGGELAGLAVINSSVPESTNRPAASAPTR</sequence>
<dbReference type="Gene3D" id="3.40.50.1820">
    <property type="entry name" value="alpha/beta hydrolase"/>
    <property type="match status" value="1"/>
</dbReference>
<organism evidence="2 3">
    <name type="scientific">Streptomyces halstedii</name>
    <dbReference type="NCBI Taxonomy" id="1944"/>
    <lineage>
        <taxon>Bacteria</taxon>
        <taxon>Bacillati</taxon>
        <taxon>Actinomycetota</taxon>
        <taxon>Actinomycetes</taxon>
        <taxon>Kitasatosporales</taxon>
        <taxon>Streptomycetaceae</taxon>
        <taxon>Streptomyces</taxon>
    </lineage>
</organism>
<dbReference type="EMBL" id="JAHUVW010000001">
    <property type="protein sequence ID" value="MBV7672780.1"/>
    <property type="molecule type" value="Genomic_DNA"/>
</dbReference>
<dbReference type="SUPFAM" id="SSF53474">
    <property type="entry name" value="alpha/beta-Hydrolases"/>
    <property type="match status" value="1"/>
</dbReference>
<dbReference type="InterPro" id="IPR029058">
    <property type="entry name" value="AB_hydrolase_fold"/>
</dbReference>
<dbReference type="Proteomes" id="UP000735541">
    <property type="component" value="Unassembled WGS sequence"/>
</dbReference>
<comment type="caution">
    <text evidence="2">The sequence shown here is derived from an EMBL/GenBank/DDBJ whole genome shotgun (WGS) entry which is preliminary data.</text>
</comment>